<proteinExistence type="inferred from homology"/>
<evidence type="ECO:0000256" key="1">
    <source>
        <dbReference type="ARBA" id="ARBA00004141"/>
    </source>
</evidence>
<evidence type="ECO:0000313" key="6">
    <source>
        <dbReference type="EMBL" id="OUQ65678.1"/>
    </source>
</evidence>
<dbReference type="EMBL" id="NFLW01000030">
    <property type="protein sequence ID" value="OUQ65678.1"/>
    <property type="molecule type" value="Genomic_DNA"/>
</dbReference>
<name>A0A1Y4V851_9BACE</name>
<comment type="caution">
    <text evidence="6">The sequence shown here is derived from an EMBL/GenBank/DDBJ whole genome shotgun (WGS) entry which is preliminary data.</text>
</comment>
<organism evidence="6 7">
    <name type="scientific">Bacteroides xylanisolvens</name>
    <dbReference type="NCBI Taxonomy" id="371601"/>
    <lineage>
        <taxon>Bacteria</taxon>
        <taxon>Pseudomonadati</taxon>
        <taxon>Bacteroidota</taxon>
        <taxon>Bacteroidia</taxon>
        <taxon>Bacteroidales</taxon>
        <taxon>Bacteroidaceae</taxon>
        <taxon>Bacteroides</taxon>
    </lineage>
</organism>
<accession>A0A1Y4V851</accession>
<comment type="similarity">
    <text evidence="2">Belongs to the GtrA family.</text>
</comment>
<keyword evidence="3" id="KW-0812">Transmembrane</keyword>
<reference evidence="7" key="1">
    <citation type="submission" date="2017-04" db="EMBL/GenBank/DDBJ databases">
        <title>Function of individual gut microbiota members based on whole genome sequencing of pure cultures obtained from chicken caecum.</title>
        <authorList>
            <person name="Medvecky M."/>
            <person name="Cejkova D."/>
            <person name="Polansky O."/>
            <person name="Karasova D."/>
            <person name="Kubasova T."/>
            <person name="Cizek A."/>
            <person name="Rychlik I."/>
        </authorList>
    </citation>
    <scope>NUCLEOTIDE SEQUENCE [LARGE SCALE GENOMIC DNA]</scope>
    <source>
        <strain evidence="7">An109</strain>
    </source>
</reference>
<dbReference type="GO" id="GO:0005886">
    <property type="term" value="C:plasma membrane"/>
    <property type="evidence" value="ECO:0007669"/>
    <property type="project" value="TreeGrafter"/>
</dbReference>
<sequence>MNTARINEFIRFGIVGCIAVVVQYAVYYLWLKFVSHNVSYTIGYIFSLIVNYILTTSFTFRIKKTRRNGAGFALSHLVNYCMQVGFLNLFIYLGCSKQIAPIPVFAICIPTNFLMVRFFMKKC</sequence>
<evidence type="ECO:0000256" key="2">
    <source>
        <dbReference type="ARBA" id="ARBA00009399"/>
    </source>
</evidence>
<gene>
    <name evidence="6" type="ORF">B5E52_14950</name>
</gene>
<keyword evidence="5" id="KW-0472">Membrane</keyword>
<dbReference type="PANTHER" id="PTHR38459:SF1">
    <property type="entry name" value="PROPHAGE BACTOPRENOL-LINKED GLUCOSE TRANSLOCASE HOMOLOG"/>
    <property type="match status" value="1"/>
</dbReference>
<comment type="subcellular location">
    <subcellularLocation>
        <location evidence="1">Membrane</location>
        <topology evidence="1">Multi-pass membrane protein</topology>
    </subcellularLocation>
</comment>
<dbReference type="InterPro" id="IPR007267">
    <property type="entry name" value="GtrA_DPMS_TM"/>
</dbReference>
<dbReference type="RefSeq" id="WP_087318537.1">
    <property type="nucleotide sequence ID" value="NZ_CAKOCS010000043.1"/>
</dbReference>
<keyword evidence="4" id="KW-1133">Transmembrane helix</keyword>
<dbReference type="Proteomes" id="UP000196036">
    <property type="component" value="Unassembled WGS sequence"/>
</dbReference>
<dbReference type="InterPro" id="IPR051401">
    <property type="entry name" value="GtrA_CellWall_Glycosyl"/>
</dbReference>
<evidence type="ECO:0000256" key="5">
    <source>
        <dbReference type="ARBA" id="ARBA00023136"/>
    </source>
</evidence>
<dbReference type="Pfam" id="PF04138">
    <property type="entry name" value="GtrA_DPMS_TM"/>
    <property type="match status" value="1"/>
</dbReference>
<protein>
    <submittedName>
        <fullName evidence="6">Polysaccharide biosynthesis protein GtrA</fullName>
    </submittedName>
</protein>
<evidence type="ECO:0000313" key="7">
    <source>
        <dbReference type="Proteomes" id="UP000196036"/>
    </source>
</evidence>
<evidence type="ECO:0000256" key="4">
    <source>
        <dbReference type="ARBA" id="ARBA00022989"/>
    </source>
</evidence>
<evidence type="ECO:0000256" key="3">
    <source>
        <dbReference type="ARBA" id="ARBA00022692"/>
    </source>
</evidence>
<dbReference type="GO" id="GO:0000271">
    <property type="term" value="P:polysaccharide biosynthetic process"/>
    <property type="evidence" value="ECO:0007669"/>
    <property type="project" value="InterPro"/>
</dbReference>
<dbReference type="AlphaFoldDB" id="A0A1Y4V851"/>
<dbReference type="PANTHER" id="PTHR38459">
    <property type="entry name" value="PROPHAGE BACTOPRENOL-LINKED GLUCOSE TRANSLOCASE HOMOLOG"/>
    <property type="match status" value="1"/>
</dbReference>